<evidence type="ECO:0000259" key="5">
    <source>
        <dbReference type="Pfam" id="PF02662"/>
    </source>
</evidence>
<evidence type="ECO:0000313" key="6">
    <source>
        <dbReference type="EMBL" id="VEN72908.1"/>
    </source>
</evidence>
<evidence type="ECO:0000256" key="1">
    <source>
        <dbReference type="ARBA" id="ARBA00022723"/>
    </source>
</evidence>
<dbReference type="GO" id="GO:0046872">
    <property type="term" value="F:metal ion binding"/>
    <property type="evidence" value="ECO:0007669"/>
    <property type="project" value="UniProtKB-KW"/>
</dbReference>
<dbReference type="GO" id="GO:0016491">
    <property type="term" value="F:oxidoreductase activity"/>
    <property type="evidence" value="ECO:0007669"/>
    <property type="project" value="UniProtKB-KW"/>
</dbReference>
<dbReference type="Pfam" id="PF02662">
    <property type="entry name" value="FlpD"/>
    <property type="match status" value="1"/>
</dbReference>
<accession>A0A484HEN1</accession>
<evidence type="ECO:0000256" key="4">
    <source>
        <dbReference type="ARBA" id="ARBA00023014"/>
    </source>
</evidence>
<name>A0A484HEN1_9BACT</name>
<proteinExistence type="predicted"/>
<dbReference type="AlphaFoldDB" id="A0A484HEN1"/>
<keyword evidence="2" id="KW-0560">Oxidoreductase</keyword>
<dbReference type="InterPro" id="IPR003813">
    <property type="entry name" value="MvhD/FlpD"/>
</dbReference>
<keyword evidence="4" id="KW-0411">Iron-sulfur</keyword>
<feature type="domain" description="F420-non-reducing hydrogenase iron-sulfur subunit D" evidence="5">
    <location>
        <begin position="1"/>
        <end position="39"/>
    </location>
</feature>
<sequence length="54" mass="6121">MEYMGLEPDRLQFSWISSAESTKFIDVVNDVTESIKKLGPGKTFLNNRDRGEVA</sequence>
<organism evidence="6">
    <name type="scientific">uncultured Desulfobacteraceae bacterium</name>
    <dbReference type="NCBI Taxonomy" id="218296"/>
    <lineage>
        <taxon>Bacteria</taxon>
        <taxon>Pseudomonadati</taxon>
        <taxon>Thermodesulfobacteriota</taxon>
        <taxon>Desulfobacteria</taxon>
        <taxon>Desulfobacterales</taxon>
        <taxon>Desulfobacteraceae</taxon>
        <taxon>environmental samples</taxon>
    </lineage>
</organism>
<dbReference type="EMBL" id="CAACVI010000001">
    <property type="protein sequence ID" value="VEN72908.1"/>
    <property type="molecule type" value="Genomic_DNA"/>
</dbReference>
<keyword evidence="1" id="KW-0479">Metal-binding</keyword>
<evidence type="ECO:0000256" key="3">
    <source>
        <dbReference type="ARBA" id="ARBA00023004"/>
    </source>
</evidence>
<keyword evidence="3" id="KW-0408">Iron</keyword>
<evidence type="ECO:0000256" key="2">
    <source>
        <dbReference type="ARBA" id="ARBA00023002"/>
    </source>
</evidence>
<dbReference type="GO" id="GO:0051536">
    <property type="term" value="F:iron-sulfur cluster binding"/>
    <property type="evidence" value="ECO:0007669"/>
    <property type="project" value="UniProtKB-KW"/>
</dbReference>
<protein>
    <submittedName>
        <fullName evidence="6">Methyl-viologen-reducing hydrogenase, delta subunit</fullName>
    </submittedName>
</protein>
<reference evidence="6" key="1">
    <citation type="submission" date="2019-01" db="EMBL/GenBank/DDBJ databases">
        <authorList>
            <consortium name="Genoscope - CEA"/>
            <person name="William W."/>
        </authorList>
    </citation>
    <scope>NUCLEOTIDE SEQUENCE</scope>
    <source>
        <strain evidence="6">CR-1</strain>
    </source>
</reference>
<gene>
    <name evidence="6" type="ORF">EPICR_10409</name>
</gene>